<dbReference type="EMBL" id="HAHK01000007">
    <property type="protein sequence ID" value="SNX32733.1"/>
    <property type="molecule type" value="Transcribed_RNA"/>
</dbReference>
<evidence type="ECO:0000313" key="6">
    <source>
        <dbReference type="EMBL" id="SNX32733.1"/>
    </source>
</evidence>
<name>A0A4Q8K5P0_9ARAC</name>
<organism evidence="7">
    <name type="scientific">Liphistius sp. SGP-2016</name>
    <dbReference type="NCBI Taxonomy" id="1905180"/>
    <lineage>
        <taxon>Eukaryota</taxon>
        <taxon>Metazoa</taxon>
        <taxon>Ecdysozoa</taxon>
        <taxon>Arthropoda</taxon>
        <taxon>Chelicerata</taxon>
        <taxon>Arachnida</taxon>
        <taxon>Araneae</taxon>
        <taxon>Mesothelae</taxon>
        <taxon>Liphistiidae</taxon>
        <taxon>Liphistius</taxon>
    </lineage>
</organism>
<evidence type="ECO:0000256" key="2">
    <source>
        <dbReference type="ARBA" id="ARBA00022690"/>
    </source>
</evidence>
<dbReference type="GO" id="GO:0030414">
    <property type="term" value="F:peptidase inhibitor activity"/>
    <property type="evidence" value="ECO:0007669"/>
    <property type="project" value="UniProtKB-KW"/>
</dbReference>
<feature type="signal peptide" evidence="4">
    <location>
        <begin position="1"/>
        <end position="19"/>
    </location>
</feature>
<feature type="chain" id="PRO_5033444602" evidence="4">
    <location>
        <begin position="20"/>
        <end position="81"/>
    </location>
</feature>
<keyword evidence="4" id="KW-0732">Signal</keyword>
<dbReference type="Gene3D" id="2.10.25.10">
    <property type="entry name" value="Laminin"/>
    <property type="match status" value="1"/>
</dbReference>
<proteinExistence type="inferred from homology"/>
<dbReference type="FunFam" id="2.10.25.10:FF:000055">
    <property type="entry name" value="alpha-tectorin isoform X1"/>
    <property type="match status" value="1"/>
</dbReference>
<sequence>MKTLAVILVVAVVVAVSHGKAFDKNCAEGEVFKTCGTACPDTCENYQDKMRICTLQCVIGCQCETGRVLRKDGRCVYTDEC</sequence>
<dbReference type="InterPro" id="IPR051368">
    <property type="entry name" value="SerProtInhib-TIL_Domain"/>
</dbReference>
<dbReference type="PANTHER" id="PTHR23259:SF82">
    <property type="entry name" value="SERINE PROTEASE INHIBITOR 1 PROTEIN"/>
    <property type="match status" value="1"/>
</dbReference>
<keyword evidence="2" id="KW-0646">Protease inhibitor</keyword>
<dbReference type="SUPFAM" id="SSF57567">
    <property type="entry name" value="Serine protease inhibitors"/>
    <property type="match status" value="1"/>
</dbReference>
<dbReference type="PANTHER" id="PTHR23259">
    <property type="entry name" value="RIDDLE"/>
    <property type="match status" value="1"/>
</dbReference>
<dbReference type="EMBL" id="HAHL01000100">
    <property type="protein sequence ID" value="SNX33628.1"/>
    <property type="molecule type" value="Transcribed_RNA"/>
</dbReference>
<dbReference type="EMBL" id="HAHL01000202">
    <property type="protein sequence ID" value="SNX34615.1"/>
    <property type="molecule type" value="Transcribed_RNA"/>
</dbReference>
<dbReference type="InterPro" id="IPR036084">
    <property type="entry name" value="Ser_inhib-like_sf"/>
</dbReference>
<reference evidence="7" key="2">
    <citation type="submission" date="2019-05" db="EMBL/GenBank/DDBJ databases">
        <title>Unravelling the molecular evolution of spider venoms.</title>
        <authorList>
            <person name="Pineda S."/>
        </authorList>
    </citation>
    <scope>NUCLEOTIDE SEQUENCE</scope>
</reference>
<reference evidence="7" key="1">
    <citation type="submission" date="2017-05" db="EMBL/GenBank/DDBJ databases">
        <authorList>
            <person name="QRISCLOUD D."/>
        </authorList>
    </citation>
    <scope>NUCLEOTIDE SEQUENCE</scope>
</reference>
<protein>
    <submittedName>
        <fullName evidence="6">U59-Liphistoxin-Lsp1a_1</fullName>
    </submittedName>
    <submittedName>
        <fullName evidence="7">U85-Liphistoxin-Lsp1b_1</fullName>
    </submittedName>
</protein>
<dbReference type="CDD" id="cd19941">
    <property type="entry name" value="TIL"/>
    <property type="match status" value="1"/>
</dbReference>
<evidence type="ECO:0000313" key="7">
    <source>
        <dbReference type="EMBL" id="SNX34615.1"/>
    </source>
</evidence>
<feature type="domain" description="TIL" evidence="5">
    <location>
        <begin position="26"/>
        <end position="81"/>
    </location>
</feature>
<evidence type="ECO:0000256" key="3">
    <source>
        <dbReference type="ARBA" id="ARBA00023157"/>
    </source>
</evidence>
<evidence type="ECO:0000259" key="5">
    <source>
        <dbReference type="Pfam" id="PF01826"/>
    </source>
</evidence>
<dbReference type="Pfam" id="PF01826">
    <property type="entry name" value="TIL"/>
    <property type="match status" value="1"/>
</dbReference>
<dbReference type="InterPro" id="IPR002919">
    <property type="entry name" value="TIL_dom"/>
</dbReference>
<dbReference type="AlphaFoldDB" id="A0A4Q8K5P0"/>
<evidence type="ECO:0000256" key="1">
    <source>
        <dbReference type="ARBA" id="ARBA00007611"/>
    </source>
</evidence>
<comment type="similarity">
    <text evidence="1">Belongs to the serine protease inhibitor-like (TIL domain-containing) family.</text>
</comment>
<evidence type="ECO:0000256" key="4">
    <source>
        <dbReference type="SAM" id="SignalP"/>
    </source>
</evidence>
<accession>A0A4Q8K5P0</accession>
<keyword evidence="3" id="KW-1015">Disulfide bond</keyword>
<dbReference type="EMBL" id="HAHK01000019">
    <property type="protein sequence ID" value="SNX32856.1"/>
    <property type="molecule type" value="Transcribed_RNA"/>
</dbReference>